<reference evidence="2 3" key="1">
    <citation type="submission" date="2019-10" db="EMBL/GenBank/DDBJ databases">
        <title>A soil myxobacterium in the family Polyangiaceae.</title>
        <authorList>
            <person name="Li Y."/>
            <person name="Wang J."/>
        </authorList>
    </citation>
    <scope>NUCLEOTIDE SEQUENCE [LARGE SCALE GENOMIC DNA]</scope>
    <source>
        <strain evidence="2 3">DSM 14734</strain>
    </source>
</reference>
<organism evidence="2 3">
    <name type="scientific">Polyangium spumosum</name>
    <dbReference type="NCBI Taxonomy" id="889282"/>
    <lineage>
        <taxon>Bacteria</taxon>
        <taxon>Pseudomonadati</taxon>
        <taxon>Myxococcota</taxon>
        <taxon>Polyangia</taxon>
        <taxon>Polyangiales</taxon>
        <taxon>Polyangiaceae</taxon>
        <taxon>Polyangium</taxon>
    </lineage>
</organism>
<dbReference type="OrthoDB" id="9796965at2"/>
<keyword evidence="3" id="KW-1185">Reference proteome</keyword>
<sequence length="88" mass="9130">MPANIDQMLKVCREVIAPLVRADQGELYLVAVEPDQITLHLAGMCAGCPGANLTTKGVIEPAVHAVAPTARVVVTSGIRIPEGASLVT</sequence>
<dbReference type="InterPro" id="IPR001075">
    <property type="entry name" value="NIF_FeS_clus_asmbl_NifU_C"/>
</dbReference>
<dbReference type="EMBL" id="WJIE01000004">
    <property type="protein sequence ID" value="MRG93458.1"/>
    <property type="molecule type" value="Genomic_DNA"/>
</dbReference>
<dbReference type="GO" id="GO:0005506">
    <property type="term" value="F:iron ion binding"/>
    <property type="evidence" value="ECO:0007669"/>
    <property type="project" value="InterPro"/>
</dbReference>
<protein>
    <submittedName>
        <fullName evidence="2">NifU family protein</fullName>
    </submittedName>
</protein>
<name>A0A6N7PN72_9BACT</name>
<dbReference type="RefSeq" id="WP_153820288.1">
    <property type="nucleotide sequence ID" value="NZ_WJIE01000004.1"/>
</dbReference>
<dbReference type="Gene3D" id="3.30.300.130">
    <property type="entry name" value="Fe-S cluster assembly (FSCA)"/>
    <property type="match status" value="1"/>
</dbReference>
<dbReference type="InterPro" id="IPR034904">
    <property type="entry name" value="FSCA_dom_sf"/>
</dbReference>
<feature type="domain" description="NIF system FeS cluster assembly NifU C-terminal" evidence="1">
    <location>
        <begin position="14"/>
        <end position="73"/>
    </location>
</feature>
<dbReference type="Proteomes" id="UP000440224">
    <property type="component" value="Unassembled WGS sequence"/>
</dbReference>
<gene>
    <name evidence="2" type="ORF">GF068_16295</name>
</gene>
<proteinExistence type="predicted"/>
<dbReference type="Pfam" id="PF01106">
    <property type="entry name" value="NifU"/>
    <property type="match status" value="1"/>
</dbReference>
<dbReference type="SUPFAM" id="SSF117916">
    <property type="entry name" value="Fe-S cluster assembly (FSCA) domain-like"/>
    <property type="match status" value="1"/>
</dbReference>
<accession>A0A6N7PN72</accession>
<dbReference type="GO" id="GO:0051536">
    <property type="term" value="F:iron-sulfur cluster binding"/>
    <property type="evidence" value="ECO:0007669"/>
    <property type="project" value="InterPro"/>
</dbReference>
<evidence type="ECO:0000313" key="2">
    <source>
        <dbReference type="EMBL" id="MRG93458.1"/>
    </source>
</evidence>
<evidence type="ECO:0000313" key="3">
    <source>
        <dbReference type="Proteomes" id="UP000440224"/>
    </source>
</evidence>
<comment type="caution">
    <text evidence="2">The sequence shown here is derived from an EMBL/GenBank/DDBJ whole genome shotgun (WGS) entry which is preliminary data.</text>
</comment>
<dbReference type="AlphaFoldDB" id="A0A6N7PN72"/>
<dbReference type="GO" id="GO:0016226">
    <property type="term" value="P:iron-sulfur cluster assembly"/>
    <property type="evidence" value="ECO:0007669"/>
    <property type="project" value="InterPro"/>
</dbReference>
<evidence type="ECO:0000259" key="1">
    <source>
        <dbReference type="Pfam" id="PF01106"/>
    </source>
</evidence>